<reference evidence="3 4" key="1">
    <citation type="submission" date="2024-09" db="EMBL/GenBank/DDBJ databases">
        <authorList>
            <person name="Sun Q."/>
            <person name="Mori K."/>
        </authorList>
    </citation>
    <scope>NUCLEOTIDE SEQUENCE [LARGE SCALE GENOMIC DNA]</scope>
    <source>
        <strain evidence="3 4">JCM 13852</strain>
    </source>
</reference>
<proteinExistence type="predicted"/>
<organism evidence="3 4">
    <name type="scientific">Amycolatopsis plumensis</name>
    <dbReference type="NCBI Taxonomy" id="236508"/>
    <lineage>
        <taxon>Bacteria</taxon>
        <taxon>Bacillati</taxon>
        <taxon>Actinomycetota</taxon>
        <taxon>Actinomycetes</taxon>
        <taxon>Pseudonocardiales</taxon>
        <taxon>Pseudonocardiaceae</taxon>
        <taxon>Amycolatopsis</taxon>
    </lineage>
</organism>
<evidence type="ECO:0000259" key="2">
    <source>
        <dbReference type="Pfam" id="PF02371"/>
    </source>
</evidence>
<dbReference type="Pfam" id="PF02371">
    <property type="entry name" value="Transposase_20"/>
    <property type="match status" value="1"/>
</dbReference>
<accession>A0ABV5UK53</accession>
<keyword evidence="4" id="KW-1185">Reference proteome</keyword>
<gene>
    <name evidence="3" type="ORF">ACFFTO_45105</name>
</gene>
<comment type="caution">
    <text evidence="3">The sequence shown here is derived from an EMBL/GenBank/DDBJ whole genome shotgun (WGS) entry which is preliminary data.</text>
</comment>
<dbReference type="Pfam" id="PF01548">
    <property type="entry name" value="DEDD_Tnp_IS110"/>
    <property type="match status" value="1"/>
</dbReference>
<dbReference type="RefSeq" id="WP_378208288.1">
    <property type="nucleotide sequence ID" value="NZ_JBHMBK010000096.1"/>
</dbReference>
<dbReference type="Proteomes" id="UP001589535">
    <property type="component" value="Unassembled WGS sequence"/>
</dbReference>
<feature type="domain" description="Transposase IS116/IS110/IS902 C-terminal" evidence="2">
    <location>
        <begin position="274"/>
        <end position="358"/>
    </location>
</feature>
<protein>
    <submittedName>
        <fullName evidence="3">IS110 family transposase</fullName>
    </submittedName>
</protein>
<evidence type="ECO:0000313" key="4">
    <source>
        <dbReference type="Proteomes" id="UP001589535"/>
    </source>
</evidence>
<dbReference type="NCBIfam" id="NF033542">
    <property type="entry name" value="transpos_IS110"/>
    <property type="match status" value="1"/>
</dbReference>
<evidence type="ECO:0000313" key="3">
    <source>
        <dbReference type="EMBL" id="MFB9691389.1"/>
    </source>
</evidence>
<sequence>MRVTDRPLVWVGVDVGKATHHACVMDPAGKVVFSQKVANDQAAIEQLVARAGQAASEVRWAIDLTSNAAALLVAVLIATGQQVVYVPGRVVNRMTGVFRGEAKSDAKDARVIAETARMRTDLTPVTATDDLVVELTRLTAHREDLMADWIRGVNRLRDLLTGIFPALERAFDYSTRSALVLVTGFQTPQAIRAAGESGVAAYLHEHGAWAQGIPAMAADALAAAHAQTVRLPGEATTAMLIAGLARRLLALDRQIKDTDKLLTSQFREHPQAGIIESLPGFGPILGAEFLVATGGNLAAFATSGRLASYAGLVPVPQDSGRVTGNLRRPKRYNRRLRRVFYMAALSSLKVTGPSRTFYDRKRSERLIHTQALLALARRLVDVLWALLRDGRTFTPTAPHTATAAA</sequence>
<name>A0ABV5UK53_9PSEU</name>
<dbReference type="PANTHER" id="PTHR33055">
    <property type="entry name" value="TRANSPOSASE FOR INSERTION SEQUENCE ELEMENT IS1111A"/>
    <property type="match status" value="1"/>
</dbReference>
<dbReference type="EMBL" id="JBHMBK010000096">
    <property type="protein sequence ID" value="MFB9691389.1"/>
    <property type="molecule type" value="Genomic_DNA"/>
</dbReference>
<dbReference type="PANTHER" id="PTHR33055:SF3">
    <property type="entry name" value="PUTATIVE TRANSPOSASE FOR IS117-RELATED"/>
    <property type="match status" value="1"/>
</dbReference>
<feature type="domain" description="Transposase IS110-like N-terminal" evidence="1">
    <location>
        <begin position="11"/>
        <end position="165"/>
    </location>
</feature>
<evidence type="ECO:0000259" key="1">
    <source>
        <dbReference type="Pfam" id="PF01548"/>
    </source>
</evidence>
<dbReference type="InterPro" id="IPR047650">
    <property type="entry name" value="Transpos_IS110"/>
</dbReference>
<dbReference type="InterPro" id="IPR002525">
    <property type="entry name" value="Transp_IS110-like_N"/>
</dbReference>
<dbReference type="InterPro" id="IPR003346">
    <property type="entry name" value="Transposase_20"/>
</dbReference>